<keyword evidence="4" id="KW-0862">Zinc</keyword>
<name>A0A8E2JBL0_9PEZI</name>
<dbReference type="GO" id="GO:0046872">
    <property type="term" value="F:metal ion binding"/>
    <property type="evidence" value="ECO:0007669"/>
    <property type="project" value="UniProtKB-KW"/>
</dbReference>
<keyword evidence="3" id="KW-0378">Hydrolase</keyword>
<dbReference type="InterPro" id="IPR036866">
    <property type="entry name" value="RibonucZ/Hydroxyglut_hydro"/>
</dbReference>
<feature type="non-terminal residue" evidence="5">
    <location>
        <position position="131"/>
    </location>
</feature>
<dbReference type="EMBL" id="KV745250">
    <property type="protein sequence ID" value="OCK76024.1"/>
    <property type="molecule type" value="Genomic_DNA"/>
</dbReference>
<dbReference type="PANTHER" id="PTHR42978:SF5">
    <property type="entry name" value="METALLO-BETA-LACTAMASE DOMAIN-CONTAINING PROTEIN"/>
    <property type="match status" value="1"/>
</dbReference>
<evidence type="ECO:0000256" key="2">
    <source>
        <dbReference type="ARBA" id="ARBA00022723"/>
    </source>
</evidence>
<sequence>FLYSHHHYDYIGDPSTFPDSIDHIVGPGFIDAFVPEYPENPNSPPLQRDIEGRKIHLLSFADPDLVLGVFPAIVFLGDTRFFILDVPGHSINHLCALCRTTASPGATFLFLACSYYGSQFRPSVKLTLPLD</sequence>
<dbReference type="SUPFAM" id="SSF56281">
    <property type="entry name" value="Metallo-hydrolase/oxidoreductase"/>
    <property type="match status" value="1"/>
</dbReference>
<dbReference type="Proteomes" id="UP000250266">
    <property type="component" value="Unassembled WGS sequence"/>
</dbReference>
<evidence type="ECO:0000256" key="4">
    <source>
        <dbReference type="ARBA" id="ARBA00022833"/>
    </source>
</evidence>
<evidence type="ECO:0000256" key="1">
    <source>
        <dbReference type="ARBA" id="ARBA00007749"/>
    </source>
</evidence>
<evidence type="ECO:0000256" key="3">
    <source>
        <dbReference type="ARBA" id="ARBA00022801"/>
    </source>
</evidence>
<dbReference type="Gene3D" id="3.60.15.10">
    <property type="entry name" value="Ribonuclease Z/Hydroxyacylglutathione hydrolase-like"/>
    <property type="match status" value="1"/>
</dbReference>
<dbReference type="PANTHER" id="PTHR42978">
    <property type="entry name" value="QUORUM-QUENCHING LACTONASE YTNP-RELATED-RELATED"/>
    <property type="match status" value="1"/>
</dbReference>
<comment type="similarity">
    <text evidence="1">Belongs to the metallo-beta-lactamase superfamily.</text>
</comment>
<dbReference type="OrthoDB" id="10250730at2759"/>
<feature type="non-terminal residue" evidence="5">
    <location>
        <position position="1"/>
    </location>
</feature>
<evidence type="ECO:0008006" key="7">
    <source>
        <dbReference type="Google" id="ProtNLM"/>
    </source>
</evidence>
<evidence type="ECO:0000313" key="6">
    <source>
        <dbReference type="Proteomes" id="UP000250266"/>
    </source>
</evidence>
<dbReference type="InterPro" id="IPR051013">
    <property type="entry name" value="MBL_superfamily_lactonases"/>
</dbReference>
<dbReference type="AlphaFoldDB" id="A0A8E2JBL0"/>
<keyword evidence="6" id="KW-1185">Reference proteome</keyword>
<keyword evidence="2" id="KW-0479">Metal-binding</keyword>
<evidence type="ECO:0000313" key="5">
    <source>
        <dbReference type="EMBL" id="OCK76024.1"/>
    </source>
</evidence>
<proteinExistence type="inferred from homology"/>
<protein>
    <recommendedName>
        <fullName evidence="7">Metallo-beta-lactamase domain-containing protein</fullName>
    </recommendedName>
</protein>
<gene>
    <name evidence="5" type="ORF">K432DRAFT_266260</name>
</gene>
<reference evidence="5 6" key="1">
    <citation type="journal article" date="2016" name="Nat. Commun.">
        <title>Ectomycorrhizal ecology is imprinted in the genome of the dominant symbiotic fungus Cenococcum geophilum.</title>
        <authorList>
            <consortium name="DOE Joint Genome Institute"/>
            <person name="Peter M."/>
            <person name="Kohler A."/>
            <person name="Ohm R.A."/>
            <person name="Kuo A."/>
            <person name="Krutzmann J."/>
            <person name="Morin E."/>
            <person name="Arend M."/>
            <person name="Barry K.W."/>
            <person name="Binder M."/>
            <person name="Choi C."/>
            <person name="Clum A."/>
            <person name="Copeland A."/>
            <person name="Grisel N."/>
            <person name="Haridas S."/>
            <person name="Kipfer T."/>
            <person name="LaButti K."/>
            <person name="Lindquist E."/>
            <person name="Lipzen A."/>
            <person name="Maire R."/>
            <person name="Meier B."/>
            <person name="Mihaltcheva S."/>
            <person name="Molinier V."/>
            <person name="Murat C."/>
            <person name="Poggeler S."/>
            <person name="Quandt C.A."/>
            <person name="Sperisen C."/>
            <person name="Tritt A."/>
            <person name="Tisserant E."/>
            <person name="Crous P.W."/>
            <person name="Henrissat B."/>
            <person name="Nehls U."/>
            <person name="Egli S."/>
            <person name="Spatafora J.W."/>
            <person name="Grigoriev I.V."/>
            <person name="Martin F.M."/>
        </authorList>
    </citation>
    <scope>NUCLEOTIDE SEQUENCE [LARGE SCALE GENOMIC DNA]</scope>
    <source>
        <strain evidence="5 6">CBS 459.81</strain>
    </source>
</reference>
<accession>A0A8E2JBL0</accession>
<dbReference type="GO" id="GO:0016787">
    <property type="term" value="F:hydrolase activity"/>
    <property type="evidence" value="ECO:0007669"/>
    <property type="project" value="UniProtKB-KW"/>
</dbReference>
<organism evidence="5 6">
    <name type="scientific">Lepidopterella palustris CBS 459.81</name>
    <dbReference type="NCBI Taxonomy" id="1314670"/>
    <lineage>
        <taxon>Eukaryota</taxon>
        <taxon>Fungi</taxon>
        <taxon>Dikarya</taxon>
        <taxon>Ascomycota</taxon>
        <taxon>Pezizomycotina</taxon>
        <taxon>Dothideomycetes</taxon>
        <taxon>Pleosporomycetidae</taxon>
        <taxon>Mytilinidiales</taxon>
        <taxon>Argynnaceae</taxon>
        <taxon>Lepidopterella</taxon>
    </lineage>
</organism>